<name>A0ABN8I5I0_9NEOP</name>
<reference evidence="1" key="1">
    <citation type="submission" date="2022-03" db="EMBL/GenBank/DDBJ databases">
        <authorList>
            <person name="Martin H S."/>
        </authorList>
    </citation>
    <scope>NUCLEOTIDE SEQUENCE</scope>
</reference>
<evidence type="ECO:0000313" key="1">
    <source>
        <dbReference type="EMBL" id="CAH2045877.1"/>
    </source>
</evidence>
<dbReference type="EMBL" id="OW152828">
    <property type="protein sequence ID" value="CAH2045877.1"/>
    <property type="molecule type" value="Genomic_DNA"/>
</dbReference>
<organism evidence="1 2">
    <name type="scientific">Iphiclides podalirius</name>
    <name type="common">scarce swallowtail</name>
    <dbReference type="NCBI Taxonomy" id="110791"/>
    <lineage>
        <taxon>Eukaryota</taxon>
        <taxon>Metazoa</taxon>
        <taxon>Ecdysozoa</taxon>
        <taxon>Arthropoda</taxon>
        <taxon>Hexapoda</taxon>
        <taxon>Insecta</taxon>
        <taxon>Pterygota</taxon>
        <taxon>Neoptera</taxon>
        <taxon>Endopterygota</taxon>
        <taxon>Lepidoptera</taxon>
        <taxon>Glossata</taxon>
        <taxon>Ditrysia</taxon>
        <taxon>Papilionoidea</taxon>
        <taxon>Papilionidae</taxon>
        <taxon>Papilioninae</taxon>
        <taxon>Iphiclides</taxon>
    </lineage>
</organism>
<dbReference type="Proteomes" id="UP000837857">
    <property type="component" value="Chromosome 16"/>
</dbReference>
<keyword evidence="2" id="KW-1185">Reference proteome</keyword>
<evidence type="ECO:0000313" key="2">
    <source>
        <dbReference type="Proteomes" id="UP000837857"/>
    </source>
</evidence>
<proteinExistence type="predicted"/>
<protein>
    <submittedName>
        <fullName evidence="1">Uncharacterized protein</fullName>
    </submittedName>
</protein>
<sequence length="72" mass="7924">MDVIFPNRQISSPDDAEESAALRLLCSTRARRVEGPRSTADVGCENKSGAFGAKVFDGVFGDTKWRLVYRTT</sequence>
<gene>
    <name evidence="1" type="ORF">IPOD504_LOCUS5271</name>
</gene>
<accession>A0ABN8I5I0</accession>
<feature type="non-terminal residue" evidence="1">
    <location>
        <position position="72"/>
    </location>
</feature>